<evidence type="ECO:0008006" key="4">
    <source>
        <dbReference type="Google" id="ProtNLM"/>
    </source>
</evidence>
<sequence length="197" mass="20395">MRHLNHLLACTAALVLLTGCDTGPASGTGATVVNDQSTGSGSQAANADAALGSRESPLDLGTTIEMGDWTLAVVDITRDATDVVLQENEFNEPPADGRQFVLFSVEATYAGADSGTAWTDFSWAIVGNDGNTFGGGSMNDYCGVIPTPLDETGETFAGGNVKGNVCISAASDQLDGATIRVEETLSFEDTRAFYGLQ</sequence>
<evidence type="ECO:0000313" key="3">
    <source>
        <dbReference type="Proteomes" id="UP000243799"/>
    </source>
</evidence>
<gene>
    <name evidence="2" type="ORF">SAMN05216266_101617</name>
</gene>
<dbReference type="Gene3D" id="2.60.40.1240">
    <property type="match status" value="1"/>
</dbReference>
<name>A0A1I0VZ39_9PSEU</name>
<organism evidence="2 3">
    <name type="scientific">Amycolatopsis marina</name>
    <dbReference type="NCBI Taxonomy" id="490629"/>
    <lineage>
        <taxon>Bacteria</taxon>
        <taxon>Bacillati</taxon>
        <taxon>Actinomycetota</taxon>
        <taxon>Actinomycetes</taxon>
        <taxon>Pseudonocardiales</taxon>
        <taxon>Pseudonocardiaceae</taxon>
        <taxon>Amycolatopsis</taxon>
    </lineage>
</organism>
<dbReference type="RefSeq" id="WP_091668973.1">
    <property type="nucleotide sequence ID" value="NZ_FOKG01000001.1"/>
</dbReference>
<proteinExistence type="predicted"/>
<dbReference type="Proteomes" id="UP000243799">
    <property type="component" value="Unassembled WGS sequence"/>
</dbReference>
<dbReference type="AlphaFoldDB" id="A0A1I0VZ39"/>
<evidence type="ECO:0000313" key="2">
    <source>
        <dbReference type="EMBL" id="SFA81715.1"/>
    </source>
</evidence>
<dbReference type="STRING" id="490629.SAMN05216266_101617"/>
<dbReference type="OrthoDB" id="2004788at2"/>
<reference evidence="3" key="1">
    <citation type="submission" date="2016-10" db="EMBL/GenBank/DDBJ databases">
        <authorList>
            <person name="Varghese N."/>
            <person name="Submissions S."/>
        </authorList>
    </citation>
    <scope>NUCLEOTIDE SEQUENCE [LARGE SCALE GENOMIC DNA]</scope>
    <source>
        <strain evidence="3">CGMCC 4.3568</strain>
    </source>
</reference>
<accession>A0A1I0VZ39</accession>
<evidence type="ECO:0000256" key="1">
    <source>
        <dbReference type="ARBA" id="ARBA00022729"/>
    </source>
</evidence>
<dbReference type="EMBL" id="FOKG01000001">
    <property type="protein sequence ID" value="SFA81715.1"/>
    <property type="molecule type" value="Genomic_DNA"/>
</dbReference>
<dbReference type="InterPro" id="IPR029050">
    <property type="entry name" value="Immunoprotect_excell_Ig-like"/>
</dbReference>
<keyword evidence="1" id="KW-0732">Signal</keyword>
<keyword evidence="3" id="KW-1185">Reference proteome</keyword>
<dbReference type="PROSITE" id="PS51257">
    <property type="entry name" value="PROKAR_LIPOPROTEIN"/>
    <property type="match status" value="1"/>
</dbReference>
<protein>
    <recommendedName>
        <fullName evidence="4">DUF4352 domain-containing protein</fullName>
    </recommendedName>
</protein>